<feature type="region of interest" description="Disordered" evidence="1">
    <location>
        <begin position="1"/>
        <end position="27"/>
    </location>
</feature>
<reference evidence="2" key="1">
    <citation type="submission" date="2014-12" db="EMBL/GenBank/DDBJ databases">
        <title>Insight into the proteome of Arion vulgaris.</title>
        <authorList>
            <person name="Aradska J."/>
            <person name="Bulat T."/>
            <person name="Smidak R."/>
            <person name="Sarate P."/>
            <person name="Gangsoo J."/>
            <person name="Sialana F."/>
            <person name="Bilban M."/>
            <person name="Lubec G."/>
        </authorList>
    </citation>
    <scope>NUCLEOTIDE SEQUENCE</scope>
    <source>
        <tissue evidence="2">Skin</tissue>
    </source>
</reference>
<sequence length="74" mass="8397">HISPGRWGKAEQINMKGASREETGPIWGETRSHKVGARIELRVMTVSRHSKCEHGEKTDKHSEQAPKYSEHTYG</sequence>
<dbReference type="EMBL" id="HACG01042007">
    <property type="protein sequence ID" value="CEK88872.1"/>
    <property type="molecule type" value="Transcribed_RNA"/>
</dbReference>
<proteinExistence type="predicted"/>
<evidence type="ECO:0000313" key="2">
    <source>
        <dbReference type="EMBL" id="CEK88872.1"/>
    </source>
</evidence>
<feature type="compositionally biased region" description="Basic and acidic residues" evidence="1">
    <location>
        <begin position="50"/>
        <end position="74"/>
    </location>
</feature>
<feature type="region of interest" description="Disordered" evidence="1">
    <location>
        <begin position="47"/>
        <end position="74"/>
    </location>
</feature>
<feature type="non-terminal residue" evidence="2">
    <location>
        <position position="1"/>
    </location>
</feature>
<organism evidence="2">
    <name type="scientific">Arion vulgaris</name>
    <dbReference type="NCBI Taxonomy" id="1028688"/>
    <lineage>
        <taxon>Eukaryota</taxon>
        <taxon>Metazoa</taxon>
        <taxon>Spiralia</taxon>
        <taxon>Lophotrochozoa</taxon>
        <taxon>Mollusca</taxon>
        <taxon>Gastropoda</taxon>
        <taxon>Heterobranchia</taxon>
        <taxon>Euthyneura</taxon>
        <taxon>Panpulmonata</taxon>
        <taxon>Eupulmonata</taxon>
        <taxon>Stylommatophora</taxon>
        <taxon>Helicina</taxon>
        <taxon>Arionoidea</taxon>
        <taxon>Arionidae</taxon>
        <taxon>Arion</taxon>
    </lineage>
</organism>
<dbReference type="AlphaFoldDB" id="A0A0B7B7J6"/>
<evidence type="ECO:0000256" key="1">
    <source>
        <dbReference type="SAM" id="MobiDB-lite"/>
    </source>
</evidence>
<name>A0A0B7B7J6_9EUPU</name>
<gene>
    <name evidence="2" type="primary">ORF167546</name>
</gene>
<protein>
    <submittedName>
        <fullName evidence="2">Uncharacterized protein</fullName>
    </submittedName>
</protein>
<accession>A0A0B7B7J6</accession>